<dbReference type="PANTHER" id="PTHR22847:SF637">
    <property type="entry name" value="WD REPEAT DOMAIN 5B"/>
    <property type="match status" value="1"/>
</dbReference>
<dbReference type="InterPro" id="IPR015943">
    <property type="entry name" value="WD40/YVTN_repeat-like_dom_sf"/>
</dbReference>
<dbReference type="PROSITE" id="PS50294">
    <property type="entry name" value="WD_REPEATS_REGION"/>
    <property type="match status" value="4"/>
</dbReference>
<accession>A0A8J3IL93</accession>
<evidence type="ECO:0000256" key="3">
    <source>
        <dbReference type="PROSITE-ProRule" id="PRU00221"/>
    </source>
</evidence>
<feature type="repeat" description="WD" evidence="3">
    <location>
        <begin position="437"/>
        <end position="469"/>
    </location>
</feature>
<keyword evidence="5" id="KW-1133">Transmembrane helix</keyword>
<organism evidence="6 7">
    <name type="scientific">Reticulibacter mediterranei</name>
    <dbReference type="NCBI Taxonomy" id="2778369"/>
    <lineage>
        <taxon>Bacteria</taxon>
        <taxon>Bacillati</taxon>
        <taxon>Chloroflexota</taxon>
        <taxon>Ktedonobacteria</taxon>
        <taxon>Ktedonobacterales</taxon>
        <taxon>Reticulibacteraceae</taxon>
        <taxon>Reticulibacter</taxon>
    </lineage>
</organism>
<dbReference type="InterPro" id="IPR036322">
    <property type="entry name" value="WD40_repeat_dom_sf"/>
</dbReference>
<dbReference type="AlphaFoldDB" id="A0A8J3IL93"/>
<keyword evidence="1 3" id="KW-0853">WD repeat</keyword>
<reference evidence="6" key="1">
    <citation type="submission" date="2020-10" db="EMBL/GenBank/DDBJ databases">
        <title>Taxonomic study of unclassified bacteria belonging to the class Ktedonobacteria.</title>
        <authorList>
            <person name="Yabe S."/>
            <person name="Wang C.M."/>
            <person name="Zheng Y."/>
            <person name="Sakai Y."/>
            <person name="Cavaletti L."/>
            <person name="Monciardini P."/>
            <person name="Donadio S."/>
        </authorList>
    </citation>
    <scope>NUCLEOTIDE SEQUENCE</scope>
    <source>
        <strain evidence="6">ID150040</strain>
    </source>
</reference>
<protein>
    <recommendedName>
        <fullName evidence="8">Anaphase-promoting complex subunit 4 WD40 domain-containing protein</fullName>
    </recommendedName>
</protein>
<dbReference type="InterPro" id="IPR019775">
    <property type="entry name" value="WD40_repeat_CS"/>
</dbReference>
<keyword evidence="7" id="KW-1185">Reference proteome</keyword>
<evidence type="ECO:0000256" key="1">
    <source>
        <dbReference type="ARBA" id="ARBA00022574"/>
    </source>
</evidence>
<feature type="repeat" description="WD" evidence="3">
    <location>
        <begin position="339"/>
        <end position="380"/>
    </location>
</feature>
<evidence type="ECO:0000313" key="6">
    <source>
        <dbReference type="EMBL" id="GHO91596.1"/>
    </source>
</evidence>
<feature type="repeat" description="WD" evidence="3">
    <location>
        <begin position="214"/>
        <end position="248"/>
    </location>
</feature>
<proteinExistence type="predicted"/>
<feature type="region of interest" description="Disordered" evidence="4">
    <location>
        <begin position="119"/>
        <end position="138"/>
    </location>
</feature>
<evidence type="ECO:0000256" key="2">
    <source>
        <dbReference type="ARBA" id="ARBA00022737"/>
    </source>
</evidence>
<dbReference type="Proteomes" id="UP000597444">
    <property type="component" value="Unassembled WGS sequence"/>
</dbReference>
<feature type="transmembrane region" description="Helical" evidence="5">
    <location>
        <begin position="146"/>
        <end position="166"/>
    </location>
</feature>
<dbReference type="Pfam" id="PF08817">
    <property type="entry name" value="YukD"/>
    <property type="match status" value="1"/>
</dbReference>
<keyword evidence="2" id="KW-0677">Repeat</keyword>
<dbReference type="Gene3D" id="2.130.10.10">
    <property type="entry name" value="YVTN repeat-like/Quinoprotein amine dehydrogenase"/>
    <property type="match status" value="3"/>
</dbReference>
<dbReference type="Pfam" id="PF00400">
    <property type="entry name" value="WD40"/>
    <property type="match status" value="7"/>
</dbReference>
<feature type="repeat" description="WD" evidence="3">
    <location>
        <begin position="389"/>
        <end position="414"/>
    </location>
</feature>
<evidence type="ECO:0000313" key="7">
    <source>
        <dbReference type="Proteomes" id="UP000597444"/>
    </source>
</evidence>
<dbReference type="PANTHER" id="PTHR22847">
    <property type="entry name" value="WD40 REPEAT PROTEIN"/>
    <property type="match status" value="1"/>
</dbReference>
<dbReference type="InterPro" id="IPR024962">
    <property type="entry name" value="YukD-like"/>
</dbReference>
<evidence type="ECO:0000256" key="4">
    <source>
        <dbReference type="SAM" id="MobiDB-lite"/>
    </source>
</evidence>
<evidence type="ECO:0000256" key="5">
    <source>
        <dbReference type="SAM" id="Phobius"/>
    </source>
</evidence>
<evidence type="ECO:0008006" key="8">
    <source>
        <dbReference type="Google" id="ProtNLM"/>
    </source>
</evidence>
<feature type="repeat" description="WD" evidence="3">
    <location>
        <begin position="296"/>
        <end position="338"/>
    </location>
</feature>
<dbReference type="PROSITE" id="PS00678">
    <property type="entry name" value="WD_REPEATS_1"/>
    <property type="match status" value="1"/>
</dbReference>
<keyword evidence="5" id="KW-0812">Transmembrane</keyword>
<dbReference type="SUPFAM" id="SSF50978">
    <property type="entry name" value="WD40 repeat-like"/>
    <property type="match status" value="1"/>
</dbReference>
<name>A0A8J3IL93_9CHLR</name>
<comment type="caution">
    <text evidence="6">The sequence shown here is derived from an EMBL/GenBank/DDBJ whole genome shotgun (WGS) entry which is preliminary data.</text>
</comment>
<dbReference type="CDD" id="cd00200">
    <property type="entry name" value="WD40"/>
    <property type="match status" value="1"/>
</dbReference>
<dbReference type="PROSITE" id="PS50082">
    <property type="entry name" value="WD_REPEATS_2"/>
    <property type="match status" value="5"/>
</dbReference>
<sequence length="512" mass="54288">MQKLEVLIEENAFGAVRPMEVVADAPVSALVPALVEELKLPKTDLFGKQLVYMLRQSLGGRILPENGTLLDAGITTGMRLALDSYVVDGTIATLVKSVEEPPPPDPGLYSSQTIADFSNLPSSGERHTSDDLSPVKRKSRPTRRGFLLLSGVVLGVVGSGVGYTAYQAGAFKTLGNIVQATTQSMIQQKATNSAPPAVTAQPTLPTKLTSVFTFTRHQGAVRAITWSPDGALLASGADDTKVFIWNMNGAVQQTLAHPASVRALAWSADGKRLVTGANTQVTFFRAQDGKVLARPNQRHTGQITGLSWAAHEPMQVVSGGMDRRAIVWNTTNYRAQTIFTGHTTALDAVTWSGDGTTVASASQGGVVRVWRAATGKEVHGLYLDGQVSLNAIAFAPTGMMLAAGGADGKVRLWDGLTCQQQGNGLFGPQCMDVPQRLSVSKSAVRSLAWSPDGRLLAVGTTDGMLSLWDSTQNQQPLLTVAVKQIVRGLSWSPDGKHLAAAVGNAVNIWALM</sequence>
<dbReference type="RefSeq" id="WP_220202482.1">
    <property type="nucleotide sequence ID" value="NZ_BNJK01000001.1"/>
</dbReference>
<feature type="compositionally biased region" description="Basic and acidic residues" evidence="4">
    <location>
        <begin position="124"/>
        <end position="134"/>
    </location>
</feature>
<dbReference type="InterPro" id="IPR001680">
    <property type="entry name" value="WD40_rpt"/>
</dbReference>
<dbReference type="EMBL" id="BNJK01000001">
    <property type="protein sequence ID" value="GHO91596.1"/>
    <property type="molecule type" value="Genomic_DNA"/>
</dbReference>
<keyword evidence="5" id="KW-0472">Membrane</keyword>
<dbReference type="SMART" id="SM00320">
    <property type="entry name" value="WD40"/>
    <property type="match status" value="7"/>
</dbReference>
<gene>
    <name evidence="6" type="ORF">KSF_016440</name>
</gene>